<name>A0A8H4J4Q6_9PEZI</name>
<feature type="compositionally biased region" description="Low complexity" evidence="1">
    <location>
        <begin position="68"/>
        <end position="97"/>
    </location>
</feature>
<dbReference type="InterPro" id="IPR014848">
    <property type="entry name" value="Rgp1"/>
</dbReference>
<dbReference type="PANTHER" id="PTHR12507">
    <property type="entry name" value="REDUCED GROWTH PHENOTYPE 1 RGP1, YEAST -RELATED"/>
    <property type="match status" value="1"/>
</dbReference>
<gene>
    <name evidence="2" type="ORF">GTA08_BOTSDO00526</name>
</gene>
<sequence>MSSTSTKTNPIRVSVAFKESSVFAGEDVQCTITFKNVASTQAPAERTPSHASSGDARYLHPERSRSKPLPVRAPSVAPSVAPSIAPSIPSSVQPSASKNSSIHDVAVIPQGAQSAAPPGRVRGHRPALSLNTPHLPGSPRSPSALNNIPNGSTTPVHKHGRSLSIMSIHSDAVSGTNTGSGAMAPPKRPPRGHGRSASLQVVSGRGGSMGAPNNRGEILGHDLMSPYIILRDQATVNSIENSKSQLIPNGSISKRTNGEAKEAQTEFENYVRNLLETAQRDANASLLSPTEAPKEYRRRRSTVEDHPVNSMKEAIDFAILRSNTSFSSSASTNRFEIARNGRRVAVIKLARPAFRLGETISAIIDFDNAQVPVYGIAVTLESSEKIDPAIALRSSASIYRVTRKVHASFAENTLFARRVSFAPTVPPNATPEFITSGISLEWKLRVEFVTPRIGNTLNSPTIEKPSMWGGQGLLEELTSDDRGTVLAALERLNCETFEVAVPIRVYGALTGSEGLNVAGEQDEGFAI</sequence>
<dbReference type="AlphaFoldDB" id="A0A8H4J4Q6"/>
<comment type="caution">
    <text evidence="2">The sequence shown here is derived from an EMBL/GenBank/DDBJ whole genome shotgun (WGS) entry which is preliminary data.</text>
</comment>
<proteinExistence type="predicted"/>
<evidence type="ECO:0000313" key="3">
    <source>
        <dbReference type="Proteomes" id="UP000572817"/>
    </source>
</evidence>
<feature type="region of interest" description="Disordered" evidence="1">
    <location>
        <begin position="285"/>
        <end position="304"/>
    </location>
</feature>
<evidence type="ECO:0000313" key="2">
    <source>
        <dbReference type="EMBL" id="KAF4313220.1"/>
    </source>
</evidence>
<keyword evidence="3" id="KW-1185">Reference proteome</keyword>
<reference evidence="2" key="1">
    <citation type="submission" date="2020-04" db="EMBL/GenBank/DDBJ databases">
        <title>Genome Assembly and Annotation of Botryosphaeria dothidea sdau 11-99, a Latent Pathogen of Apple Fruit Ring Rot in China.</title>
        <authorList>
            <person name="Yu C."/>
            <person name="Diao Y."/>
            <person name="Lu Q."/>
            <person name="Zhao J."/>
            <person name="Cui S."/>
            <person name="Peng C."/>
            <person name="He B."/>
            <person name="Liu H."/>
        </authorList>
    </citation>
    <scope>NUCLEOTIDE SEQUENCE [LARGE SCALE GENOMIC DNA]</scope>
    <source>
        <strain evidence="2">Sdau11-99</strain>
    </source>
</reference>
<evidence type="ECO:0000256" key="1">
    <source>
        <dbReference type="SAM" id="MobiDB-lite"/>
    </source>
</evidence>
<feature type="region of interest" description="Disordered" evidence="1">
    <location>
        <begin position="171"/>
        <end position="198"/>
    </location>
</feature>
<dbReference type="EMBL" id="WWBZ02000001">
    <property type="protein sequence ID" value="KAF4313220.1"/>
    <property type="molecule type" value="Genomic_DNA"/>
</dbReference>
<dbReference type="Proteomes" id="UP000572817">
    <property type="component" value="Unassembled WGS sequence"/>
</dbReference>
<accession>A0A8H4J4Q6</accession>
<organism evidence="2 3">
    <name type="scientific">Botryosphaeria dothidea</name>
    <dbReference type="NCBI Taxonomy" id="55169"/>
    <lineage>
        <taxon>Eukaryota</taxon>
        <taxon>Fungi</taxon>
        <taxon>Dikarya</taxon>
        <taxon>Ascomycota</taxon>
        <taxon>Pezizomycotina</taxon>
        <taxon>Dothideomycetes</taxon>
        <taxon>Dothideomycetes incertae sedis</taxon>
        <taxon>Botryosphaeriales</taxon>
        <taxon>Botryosphaeriaceae</taxon>
        <taxon>Botryosphaeria</taxon>
    </lineage>
</organism>
<protein>
    <submittedName>
        <fullName evidence="2">Rgp1</fullName>
    </submittedName>
</protein>
<dbReference type="Pfam" id="PF08737">
    <property type="entry name" value="Rgp1"/>
    <property type="match status" value="1"/>
</dbReference>
<feature type="region of interest" description="Disordered" evidence="1">
    <location>
        <begin position="36"/>
        <end position="159"/>
    </location>
</feature>
<dbReference type="OrthoDB" id="1918at2759"/>
<feature type="compositionally biased region" description="Polar residues" evidence="1">
    <location>
        <begin position="140"/>
        <end position="155"/>
    </location>
</feature>